<organism evidence="1 2">
    <name type="scientific">Dreissena polymorpha</name>
    <name type="common">Zebra mussel</name>
    <name type="synonym">Mytilus polymorpha</name>
    <dbReference type="NCBI Taxonomy" id="45954"/>
    <lineage>
        <taxon>Eukaryota</taxon>
        <taxon>Metazoa</taxon>
        <taxon>Spiralia</taxon>
        <taxon>Lophotrochozoa</taxon>
        <taxon>Mollusca</taxon>
        <taxon>Bivalvia</taxon>
        <taxon>Autobranchia</taxon>
        <taxon>Heteroconchia</taxon>
        <taxon>Euheterodonta</taxon>
        <taxon>Imparidentia</taxon>
        <taxon>Neoheterodontei</taxon>
        <taxon>Myida</taxon>
        <taxon>Dreissenoidea</taxon>
        <taxon>Dreissenidae</taxon>
        <taxon>Dreissena</taxon>
    </lineage>
</organism>
<dbReference type="EMBL" id="JAIWYP010000013">
    <property type="protein sequence ID" value="KAH3721332.1"/>
    <property type="molecule type" value="Genomic_DNA"/>
</dbReference>
<proteinExistence type="predicted"/>
<sequence length="142" mass="15672">MTSAGPVQGGQSQSVQLKQQQLQQQQAIVAHQQAQLQSSQTQLEPEAQGQQPTQIEQIKMHALSDLIVMYEGSMGCGHRHWARMPGIVYVLAPLSVSVWPSFELPPGTNSCHHPLLTIRLIGQWHGFLQLHALALNIHVSDC</sequence>
<protein>
    <submittedName>
        <fullName evidence="1">Uncharacterized protein</fullName>
    </submittedName>
</protein>
<dbReference type="AlphaFoldDB" id="A0A9D4CBY4"/>
<reference evidence="1" key="1">
    <citation type="journal article" date="2019" name="bioRxiv">
        <title>The Genome of the Zebra Mussel, Dreissena polymorpha: A Resource for Invasive Species Research.</title>
        <authorList>
            <person name="McCartney M.A."/>
            <person name="Auch B."/>
            <person name="Kono T."/>
            <person name="Mallez S."/>
            <person name="Zhang Y."/>
            <person name="Obille A."/>
            <person name="Becker A."/>
            <person name="Abrahante J.E."/>
            <person name="Garbe J."/>
            <person name="Badalamenti J.P."/>
            <person name="Herman A."/>
            <person name="Mangelson H."/>
            <person name="Liachko I."/>
            <person name="Sullivan S."/>
            <person name="Sone E.D."/>
            <person name="Koren S."/>
            <person name="Silverstein K.A.T."/>
            <person name="Beckman K.B."/>
            <person name="Gohl D.M."/>
        </authorList>
    </citation>
    <scope>NUCLEOTIDE SEQUENCE</scope>
    <source>
        <strain evidence="1">Duluth1</strain>
        <tissue evidence="1">Whole animal</tissue>
    </source>
</reference>
<evidence type="ECO:0000313" key="2">
    <source>
        <dbReference type="Proteomes" id="UP000828390"/>
    </source>
</evidence>
<reference evidence="1" key="2">
    <citation type="submission" date="2020-11" db="EMBL/GenBank/DDBJ databases">
        <authorList>
            <person name="McCartney M.A."/>
            <person name="Auch B."/>
            <person name="Kono T."/>
            <person name="Mallez S."/>
            <person name="Becker A."/>
            <person name="Gohl D.M."/>
            <person name="Silverstein K.A.T."/>
            <person name="Koren S."/>
            <person name="Bechman K.B."/>
            <person name="Herman A."/>
            <person name="Abrahante J.E."/>
            <person name="Garbe J."/>
        </authorList>
    </citation>
    <scope>NUCLEOTIDE SEQUENCE</scope>
    <source>
        <strain evidence="1">Duluth1</strain>
        <tissue evidence="1">Whole animal</tissue>
    </source>
</reference>
<dbReference type="Proteomes" id="UP000828390">
    <property type="component" value="Unassembled WGS sequence"/>
</dbReference>
<gene>
    <name evidence="1" type="ORF">DPMN_064253</name>
</gene>
<accession>A0A9D4CBY4</accession>
<keyword evidence="2" id="KW-1185">Reference proteome</keyword>
<evidence type="ECO:0000313" key="1">
    <source>
        <dbReference type="EMBL" id="KAH3721332.1"/>
    </source>
</evidence>
<name>A0A9D4CBY4_DREPO</name>
<comment type="caution">
    <text evidence="1">The sequence shown here is derived from an EMBL/GenBank/DDBJ whole genome shotgun (WGS) entry which is preliminary data.</text>
</comment>